<keyword evidence="6 10" id="KW-0067">ATP-binding</keyword>
<gene>
    <name evidence="13" type="primary">orc1</name>
    <name evidence="13" type="ORF">SOMG_02586</name>
</gene>
<feature type="domain" description="BAH" evidence="12">
    <location>
        <begin position="63"/>
        <end position="194"/>
    </location>
</feature>
<dbReference type="GO" id="GO:0046872">
    <property type="term" value="F:metal ion binding"/>
    <property type="evidence" value="ECO:0007669"/>
    <property type="project" value="UniProtKB-KW"/>
</dbReference>
<evidence type="ECO:0000313" key="13">
    <source>
        <dbReference type="EMBL" id="WBW73596.1"/>
    </source>
</evidence>
<dbReference type="InterPro" id="IPR054425">
    <property type="entry name" value="Cdc6_ORC1-like_ATPase_lid"/>
</dbReference>
<dbReference type="GO" id="GO:0016887">
    <property type="term" value="F:ATP hydrolysis activity"/>
    <property type="evidence" value="ECO:0007669"/>
    <property type="project" value="InterPro"/>
</dbReference>
<comment type="subunit">
    <text evidence="10">ORC is composed of six subunits.</text>
</comment>
<evidence type="ECO:0000256" key="10">
    <source>
        <dbReference type="RuleBase" id="RU365058"/>
    </source>
</evidence>
<keyword evidence="5 10" id="KW-0547">Nucleotide-binding</keyword>
<evidence type="ECO:0000256" key="8">
    <source>
        <dbReference type="ARBA" id="ARBA00023125"/>
    </source>
</evidence>
<evidence type="ECO:0000256" key="11">
    <source>
        <dbReference type="SAM" id="MobiDB-lite"/>
    </source>
</evidence>
<dbReference type="FunFam" id="3.40.50.300:FF:000199">
    <property type="entry name" value="Origin recognition complex subunit 1"/>
    <property type="match status" value="1"/>
</dbReference>
<dbReference type="InterPro" id="IPR001025">
    <property type="entry name" value="BAH_dom"/>
</dbReference>
<feature type="compositionally biased region" description="Low complexity" evidence="11">
    <location>
        <begin position="261"/>
        <end position="270"/>
    </location>
</feature>
<dbReference type="Gene3D" id="3.40.50.300">
    <property type="entry name" value="P-loop containing nucleotide triphosphate hydrolases"/>
    <property type="match status" value="1"/>
</dbReference>
<keyword evidence="3 10" id="KW-0235">DNA replication</keyword>
<dbReference type="Pfam" id="PF01426">
    <property type="entry name" value="BAH"/>
    <property type="match status" value="1"/>
</dbReference>
<keyword evidence="7" id="KW-0460">Magnesium</keyword>
<dbReference type="Pfam" id="PF22606">
    <property type="entry name" value="Cdc6-ORC-like_ATPase_lid"/>
    <property type="match status" value="1"/>
</dbReference>
<accession>A0AAE9WE68</accession>
<evidence type="ECO:0000256" key="1">
    <source>
        <dbReference type="ARBA" id="ARBA00004123"/>
    </source>
</evidence>
<dbReference type="GeneID" id="80876067"/>
<evidence type="ECO:0000313" key="14">
    <source>
        <dbReference type="Proteomes" id="UP001212411"/>
    </source>
</evidence>
<protein>
    <recommendedName>
        <fullName evidence="10">Origin recognition complex subunit 1</fullName>
    </recommendedName>
</protein>
<feature type="compositionally biased region" description="Basic residues" evidence="11">
    <location>
        <begin position="280"/>
        <end position="289"/>
    </location>
</feature>
<dbReference type="InterPro" id="IPR050311">
    <property type="entry name" value="ORC1/CDC6"/>
</dbReference>
<dbReference type="GO" id="GO:0003682">
    <property type="term" value="F:chromatin binding"/>
    <property type="evidence" value="ECO:0007669"/>
    <property type="project" value="InterPro"/>
</dbReference>
<dbReference type="PROSITE" id="PS51038">
    <property type="entry name" value="BAH"/>
    <property type="match status" value="1"/>
</dbReference>
<dbReference type="SMART" id="SM00382">
    <property type="entry name" value="AAA"/>
    <property type="match status" value="1"/>
</dbReference>
<feature type="region of interest" description="Disordered" evidence="11">
    <location>
        <begin position="220"/>
        <end position="306"/>
    </location>
</feature>
<dbReference type="Gene3D" id="2.30.30.490">
    <property type="match status" value="1"/>
</dbReference>
<dbReference type="GO" id="GO:0033314">
    <property type="term" value="P:mitotic DNA replication checkpoint signaling"/>
    <property type="evidence" value="ECO:0007669"/>
    <property type="project" value="TreeGrafter"/>
</dbReference>
<dbReference type="RefSeq" id="XP_056037839.1">
    <property type="nucleotide sequence ID" value="XM_056181378.1"/>
</dbReference>
<evidence type="ECO:0000256" key="6">
    <source>
        <dbReference type="ARBA" id="ARBA00022840"/>
    </source>
</evidence>
<evidence type="ECO:0000256" key="7">
    <source>
        <dbReference type="ARBA" id="ARBA00022842"/>
    </source>
</evidence>
<dbReference type="Proteomes" id="UP001212411">
    <property type="component" value="Chromosome 2"/>
</dbReference>
<dbReference type="GO" id="GO:0005664">
    <property type="term" value="C:nuclear origin of replication recognition complex"/>
    <property type="evidence" value="ECO:0007669"/>
    <property type="project" value="TreeGrafter"/>
</dbReference>
<dbReference type="GO" id="GO:0005524">
    <property type="term" value="F:ATP binding"/>
    <property type="evidence" value="ECO:0007669"/>
    <property type="project" value="UniProtKB-KW"/>
</dbReference>
<dbReference type="GO" id="GO:0003688">
    <property type="term" value="F:DNA replication origin binding"/>
    <property type="evidence" value="ECO:0007669"/>
    <property type="project" value="UniProtKB-ARBA"/>
</dbReference>
<dbReference type="CDD" id="cd00009">
    <property type="entry name" value="AAA"/>
    <property type="match status" value="1"/>
</dbReference>
<dbReference type="InterPro" id="IPR003959">
    <property type="entry name" value="ATPase_AAA_core"/>
</dbReference>
<keyword evidence="14" id="KW-1185">Reference proteome</keyword>
<reference evidence="13 14" key="1">
    <citation type="journal article" date="2023" name="G3 (Bethesda)">
        <title>A high-quality reference genome for the fission yeast Schizosaccharomyces osmophilus.</title>
        <authorList>
            <person name="Jia G.S."/>
            <person name="Zhang W.C."/>
            <person name="Liang Y."/>
            <person name="Liu X.H."/>
            <person name="Rhind N."/>
            <person name="Pidoux A."/>
            <person name="Brysch-Herzberg M."/>
            <person name="Du L.L."/>
        </authorList>
    </citation>
    <scope>NUCLEOTIDE SEQUENCE [LARGE SCALE GENOMIC DNA]</scope>
    <source>
        <strain evidence="13 14">CBS 15793</strain>
    </source>
</reference>
<dbReference type="InterPro" id="IPR003593">
    <property type="entry name" value="AAA+_ATPase"/>
</dbReference>
<name>A0AAE9WE68_9SCHI</name>
<dbReference type="SUPFAM" id="SSF52540">
    <property type="entry name" value="P-loop containing nucleoside triphosphate hydrolases"/>
    <property type="match status" value="1"/>
</dbReference>
<keyword evidence="9 10" id="KW-0539">Nucleus</keyword>
<feature type="compositionally biased region" description="Polar residues" evidence="11">
    <location>
        <begin position="290"/>
        <end position="300"/>
    </location>
</feature>
<dbReference type="KEGG" id="som:SOMG_02586"/>
<dbReference type="PANTHER" id="PTHR10763">
    <property type="entry name" value="CELL DIVISION CONTROL PROTEIN 6-RELATED"/>
    <property type="match status" value="1"/>
</dbReference>
<evidence type="ECO:0000256" key="2">
    <source>
        <dbReference type="ARBA" id="ARBA00008398"/>
    </source>
</evidence>
<proteinExistence type="inferred from homology"/>
<keyword evidence="4" id="KW-0479">Metal-binding</keyword>
<dbReference type="SMART" id="SM00439">
    <property type="entry name" value="BAH"/>
    <property type="match status" value="1"/>
</dbReference>
<comment type="similarity">
    <text evidence="2 10">Belongs to the ORC1 family.</text>
</comment>
<comment type="function">
    <text evidence="10">Component of the origin recognition complex (ORC) that binds origins of replication. DNA-binding is ATP-dependent, however specific DNA sequences that define origins of replication have not been identified so far. ORC is required to assemble the pre-replication complex necessary to initiate DNA replication.</text>
</comment>
<evidence type="ECO:0000256" key="4">
    <source>
        <dbReference type="ARBA" id="ARBA00022723"/>
    </source>
</evidence>
<dbReference type="PANTHER" id="PTHR10763:SF23">
    <property type="entry name" value="ORIGIN RECOGNITION COMPLEX SUBUNIT 1"/>
    <property type="match status" value="1"/>
</dbReference>
<evidence type="ECO:0000256" key="3">
    <source>
        <dbReference type="ARBA" id="ARBA00022705"/>
    </source>
</evidence>
<dbReference type="AlphaFoldDB" id="A0AAE9WE68"/>
<dbReference type="InterPro" id="IPR027417">
    <property type="entry name" value="P-loop_NTPase"/>
</dbReference>
<dbReference type="EMBL" id="CP115612">
    <property type="protein sequence ID" value="WBW73596.1"/>
    <property type="molecule type" value="Genomic_DNA"/>
</dbReference>
<evidence type="ECO:0000256" key="9">
    <source>
        <dbReference type="ARBA" id="ARBA00023242"/>
    </source>
</evidence>
<dbReference type="Gene3D" id="1.10.8.60">
    <property type="match status" value="1"/>
</dbReference>
<evidence type="ECO:0000259" key="12">
    <source>
        <dbReference type="PROSITE" id="PS51038"/>
    </source>
</evidence>
<dbReference type="InterPro" id="IPR043151">
    <property type="entry name" value="BAH_sf"/>
</dbReference>
<dbReference type="Pfam" id="PF00004">
    <property type="entry name" value="AAA"/>
    <property type="match status" value="1"/>
</dbReference>
<organism evidence="13 14">
    <name type="scientific">Schizosaccharomyces osmophilus</name>
    <dbReference type="NCBI Taxonomy" id="2545709"/>
    <lineage>
        <taxon>Eukaryota</taxon>
        <taxon>Fungi</taxon>
        <taxon>Dikarya</taxon>
        <taxon>Ascomycota</taxon>
        <taxon>Taphrinomycotina</taxon>
        <taxon>Schizosaccharomycetes</taxon>
        <taxon>Schizosaccharomycetales</taxon>
        <taxon>Schizosaccharomycetaceae</taxon>
        <taxon>Schizosaccharomyces</taxon>
    </lineage>
</organism>
<keyword evidence="8 10" id="KW-0238">DNA-binding</keyword>
<feature type="compositionally biased region" description="Basic residues" evidence="11">
    <location>
        <begin position="220"/>
        <end position="237"/>
    </location>
</feature>
<dbReference type="GO" id="GO:0006270">
    <property type="term" value="P:DNA replication initiation"/>
    <property type="evidence" value="ECO:0007669"/>
    <property type="project" value="TreeGrafter"/>
</dbReference>
<evidence type="ECO:0000256" key="5">
    <source>
        <dbReference type="ARBA" id="ARBA00022741"/>
    </source>
</evidence>
<sequence>MGRRKSLRSQILIRHLPQEEADSNDESDSSDIDEEQTYGIWTEKPFQTEAGRSYYRKLQRDGIIYRLGDDITVNDGDSSFYVGVITELYDKAITKHSGEKYYEAIWYSRAVAKRMEIKPEYLLPDRHVNEVYLSCGRDENPTSSIIEHCNIYSKEEFFKRFPQGIPPKKKDDFARNFFVDRGVHLKFNKYTEPLNWSEYSHNLDKIEDLLVEMEETLRLPKKKTSSRGRGRGRPKKRSVSEDVEGDNDDYNLMKEEEIPSSDDASSVVSSSDEEYEVPRTPKRRIKRSRTTPSSAMSTPRRTGYKQPLQITPLPLRMLSMKEFQNSPHRKARAMLHVSAIPNTLQCRDNEFTTIFTNLESAIEEETGGCLYISGTPGTGKTATVHEVVWNLQEMAREGQLAEFTFCEINGMKVTNANQAYSSLWESLTGERVTPLHAMELLDNRFNHPSPNRCSCVVLMDELDQLVTNNQKVLYNFFNWPSLPHSRLIVIAVANTMDLPERILSNRISSRLGLSRVPFEPYTHNQLETIIASRLEEVKDEELFSSDAIRFAARKVAAVSGDARRALDICRRSSELAEGKNGKVTPILIHQAITEMTASPLQRVLRDLSFMQKVFLCAIVNRMRRSGFAESYVYEVVEEVDRLVKSMTSTDAAEFGQLIQRRPEFHYILSSLGETGVLYVENKSSRNARVRLAIADDEIKLAFSGDTELKGIA</sequence>
<comment type="subcellular location">
    <subcellularLocation>
        <location evidence="1 10">Nucleus</location>
    </subcellularLocation>
</comment>